<dbReference type="InterPro" id="IPR036873">
    <property type="entry name" value="Rhodanese-like_dom_sf"/>
</dbReference>
<dbReference type="Pfam" id="PF00581">
    <property type="entry name" value="Rhodanese"/>
    <property type="match status" value="1"/>
</dbReference>
<dbReference type="InterPro" id="IPR050229">
    <property type="entry name" value="GlpE_sulfurtransferase"/>
</dbReference>
<proteinExistence type="predicted"/>
<evidence type="ECO:0000313" key="3">
    <source>
        <dbReference type="Proteomes" id="UP001626603"/>
    </source>
</evidence>
<dbReference type="PROSITE" id="PS00380">
    <property type="entry name" value="RHODANESE_1"/>
    <property type="match status" value="1"/>
</dbReference>
<evidence type="ECO:0000259" key="1">
    <source>
        <dbReference type="PROSITE" id="PS50206"/>
    </source>
</evidence>
<dbReference type="PROSITE" id="PS51257">
    <property type="entry name" value="PROKAR_LIPOPROTEIN"/>
    <property type="match status" value="1"/>
</dbReference>
<dbReference type="PANTHER" id="PTHR43031">
    <property type="entry name" value="FAD-DEPENDENT OXIDOREDUCTASE"/>
    <property type="match status" value="1"/>
</dbReference>
<feature type="domain" description="Rhodanese" evidence="1">
    <location>
        <begin position="55"/>
        <end position="143"/>
    </location>
</feature>
<organism evidence="2 3">
    <name type="scientific">Methanoculleus palmolei</name>
    <dbReference type="NCBI Taxonomy" id="72612"/>
    <lineage>
        <taxon>Archaea</taxon>
        <taxon>Methanobacteriati</taxon>
        <taxon>Methanobacteriota</taxon>
        <taxon>Stenosarchaea group</taxon>
        <taxon>Methanomicrobia</taxon>
        <taxon>Methanomicrobiales</taxon>
        <taxon>Methanomicrobiaceae</taxon>
        <taxon>Methanoculleus</taxon>
    </lineage>
</organism>
<keyword evidence="3" id="KW-1185">Reference proteome</keyword>
<accession>A0ABD8A8X5</accession>
<sequence>MLDIRPSLAFLLLAGSTLAAVLIGGCLGGGPASGDRVSRTIPPGEASALIEERGGDPMFVVIDVRRPEEYAGGHIPGAINIDSAHFSESLESLDANGTYVLCCQRGGRSAGVRKLMGEAGFCEVYDIKGGLNAWKAAGLPVTKD</sequence>
<gene>
    <name evidence="2" type="ORF">R6Y95_01305</name>
</gene>
<dbReference type="Proteomes" id="UP001626603">
    <property type="component" value="Chromosome"/>
</dbReference>
<dbReference type="InterPro" id="IPR001307">
    <property type="entry name" value="Thiosulphate_STrfase_CS"/>
</dbReference>
<dbReference type="SMART" id="SM00450">
    <property type="entry name" value="RHOD"/>
    <property type="match status" value="1"/>
</dbReference>
<dbReference type="PANTHER" id="PTHR43031:SF1">
    <property type="entry name" value="PYRIDINE NUCLEOTIDE-DISULPHIDE OXIDOREDUCTASE"/>
    <property type="match status" value="1"/>
</dbReference>
<dbReference type="SUPFAM" id="SSF52821">
    <property type="entry name" value="Rhodanese/Cell cycle control phosphatase"/>
    <property type="match status" value="1"/>
</dbReference>
<dbReference type="EMBL" id="CP137641">
    <property type="protein sequence ID" value="WOX55989.1"/>
    <property type="molecule type" value="Genomic_DNA"/>
</dbReference>
<dbReference type="InterPro" id="IPR001763">
    <property type="entry name" value="Rhodanese-like_dom"/>
</dbReference>
<name>A0ABD8A8X5_9EURY</name>
<dbReference type="AlphaFoldDB" id="A0ABD8A8X5"/>
<reference evidence="2 3" key="1">
    <citation type="submission" date="2023-10" db="EMBL/GenBank/DDBJ databases">
        <title>The complete genome sequence of Methanoculleus palmolei DSM 4273.</title>
        <authorList>
            <person name="Lai S.-J."/>
            <person name="You Y.-T."/>
            <person name="Chen S.-C."/>
        </authorList>
    </citation>
    <scope>NUCLEOTIDE SEQUENCE [LARGE SCALE GENOMIC DNA]</scope>
    <source>
        <strain evidence="2 3">DSM 4273</strain>
    </source>
</reference>
<dbReference type="Gene3D" id="3.40.250.10">
    <property type="entry name" value="Rhodanese-like domain"/>
    <property type="match status" value="1"/>
</dbReference>
<dbReference type="PROSITE" id="PS50206">
    <property type="entry name" value="RHODANESE_3"/>
    <property type="match status" value="1"/>
</dbReference>
<protein>
    <submittedName>
        <fullName evidence="2">Rhodanese-like domain-containing protein</fullName>
    </submittedName>
</protein>
<dbReference type="CDD" id="cd00158">
    <property type="entry name" value="RHOD"/>
    <property type="match status" value="1"/>
</dbReference>
<evidence type="ECO:0000313" key="2">
    <source>
        <dbReference type="EMBL" id="WOX55989.1"/>
    </source>
</evidence>